<dbReference type="SUPFAM" id="SSF64518">
    <property type="entry name" value="Phase 1 flagellin"/>
    <property type="match status" value="1"/>
</dbReference>
<gene>
    <name evidence="6" type="ORF">LQ318_11840</name>
</gene>
<dbReference type="Pfam" id="PF00669">
    <property type="entry name" value="Flagellin_N"/>
    <property type="match status" value="1"/>
</dbReference>
<comment type="function">
    <text evidence="3">Flagellin is the subunit protein which polymerizes to form the filaments of bacterial flagella.</text>
</comment>
<dbReference type="InterPro" id="IPR001492">
    <property type="entry name" value="Flagellin"/>
</dbReference>
<comment type="similarity">
    <text evidence="1 3">Belongs to the bacterial flagellin family.</text>
</comment>
<evidence type="ECO:0000313" key="6">
    <source>
        <dbReference type="EMBL" id="MCW9713592.1"/>
    </source>
</evidence>
<protein>
    <recommendedName>
        <fullName evidence="3">Flagellin</fullName>
    </recommendedName>
</protein>
<dbReference type="InterPro" id="IPR046358">
    <property type="entry name" value="Flagellin_C"/>
</dbReference>
<keyword evidence="2 3" id="KW-0975">Bacterial flagellum</keyword>
<reference evidence="6 7" key="1">
    <citation type="submission" date="2021-11" db="EMBL/GenBank/DDBJ databases">
        <title>Aliifidinibius sp. nov., a new bacterium isolated from saline soil.</title>
        <authorList>
            <person name="Galisteo C."/>
            <person name="De La Haba R."/>
            <person name="Sanchez-Porro C."/>
            <person name="Ventosa A."/>
        </authorList>
    </citation>
    <scope>NUCLEOTIDE SEQUENCE [LARGE SCALE GENOMIC DNA]</scope>
    <source>
        <strain evidence="6 7">KACC 190600</strain>
    </source>
</reference>
<proteinExistence type="inferred from homology"/>
<dbReference type="Proteomes" id="UP001207337">
    <property type="component" value="Unassembled WGS sequence"/>
</dbReference>
<dbReference type="Pfam" id="PF00700">
    <property type="entry name" value="Flagellin_C"/>
    <property type="match status" value="1"/>
</dbReference>
<evidence type="ECO:0000256" key="3">
    <source>
        <dbReference type="RuleBase" id="RU362073"/>
    </source>
</evidence>
<evidence type="ECO:0000256" key="1">
    <source>
        <dbReference type="ARBA" id="ARBA00005709"/>
    </source>
</evidence>
<dbReference type="PANTHER" id="PTHR42792">
    <property type="entry name" value="FLAGELLIN"/>
    <property type="match status" value="1"/>
</dbReference>
<comment type="caution">
    <text evidence="6">The sequence shown here is derived from an EMBL/GenBank/DDBJ whole genome shotgun (WGS) entry which is preliminary data.</text>
</comment>
<sequence>MRITQKTMFDSFMRDVNKNRREMAGIQSDLSSGRSVRVPSQDPVSFQSSRIIEGNLKKTEQYQSNINSGLRQGRLAQDTMNGVIDSLIQVKDIMVKGASDTVGESERESMADEISGIRRRIVDSLNSQYGDRYLFAGTNSGDKPFELAGGVVTNNSNNKAPHIVAADGVEIDISITGQEIANTDAGDLFDIIGNVEDALRNNDDEALNDLLPDGDETIEHVTNLTSKLGDNINRMDFMFEQYESTKITQESDVSELVDTNYAEAFSKLQRNQVAYESAIAAHSKMFKNVLLNYI</sequence>
<dbReference type="RefSeq" id="WP_265790402.1">
    <property type="nucleotide sequence ID" value="NZ_BAABRS010000003.1"/>
</dbReference>
<dbReference type="InterPro" id="IPR001029">
    <property type="entry name" value="Flagellin_N"/>
</dbReference>
<evidence type="ECO:0000259" key="5">
    <source>
        <dbReference type="Pfam" id="PF00700"/>
    </source>
</evidence>
<comment type="subcellular location">
    <subcellularLocation>
        <location evidence="3">Secreted</location>
    </subcellularLocation>
    <subcellularLocation>
        <location evidence="3">Bacterial flagellum</location>
    </subcellularLocation>
</comment>
<dbReference type="Gene3D" id="1.20.1330.10">
    <property type="entry name" value="f41 fragment of flagellin, N-terminal domain"/>
    <property type="match status" value="1"/>
</dbReference>
<organism evidence="6 7">
    <name type="scientific">Fodinibius salicampi</name>
    <dbReference type="NCBI Taxonomy" id="1920655"/>
    <lineage>
        <taxon>Bacteria</taxon>
        <taxon>Pseudomonadati</taxon>
        <taxon>Balneolota</taxon>
        <taxon>Balneolia</taxon>
        <taxon>Balneolales</taxon>
        <taxon>Balneolaceae</taxon>
        <taxon>Fodinibius</taxon>
    </lineage>
</organism>
<keyword evidence="3" id="KW-0964">Secreted</keyword>
<evidence type="ECO:0000313" key="7">
    <source>
        <dbReference type="Proteomes" id="UP001207337"/>
    </source>
</evidence>
<dbReference type="PANTHER" id="PTHR42792:SF1">
    <property type="entry name" value="FLAGELLAR HOOK-ASSOCIATED PROTEIN 3"/>
    <property type="match status" value="1"/>
</dbReference>
<accession>A0ABT3Q0H5</accession>
<evidence type="ECO:0000256" key="2">
    <source>
        <dbReference type="ARBA" id="ARBA00023143"/>
    </source>
</evidence>
<feature type="domain" description="Flagellin C-terminal" evidence="5">
    <location>
        <begin position="215"/>
        <end position="293"/>
    </location>
</feature>
<name>A0ABT3Q0H5_9BACT</name>
<keyword evidence="7" id="KW-1185">Reference proteome</keyword>
<evidence type="ECO:0000259" key="4">
    <source>
        <dbReference type="Pfam" id="PF00669"/>
    </source>
</evidence>
<feature type="domain" description="Flagellin N-terminal" evidence="4">
    <location>
        <begin position="9"/>
        <end position="139"/>
    </location>
</feature>
<dbReference type="EMBL" id="JAJNDC010000003">
    <property type="protein sequence ID" value="MCW9713592.1"/>
    <property type="molecule type" value="Genomic_DNA"/>
</dbReference>